<keyword evidence="8 13" id="KW-0812">Transmembrane</keyword>
<evidence type="ECO:0000256" key="9">
    <source>
        <dbReference type="ARBA" id="ARBA00022827"/>
    </source>
</evidence>
<evidence type="ECO:0000256" key="7">
    <source>
        <dbReference type="ARBA" id="ARBA00022679"/>
    </source>
</evidence>
<dbReference type="EMBL" id="MDYN01000006">
    <property type="protein sequence ID" value="OQD86975.1"/>
    <property type="molecule type" value="Genomic_DNA"/>
</dbReference>
<feature type="transmembrane region" description="Helical" evidence="13">
    <location>
        <begin position="599"/>
        <end position="618"/>
    </location>
</feature>
<dbReference type="InterPro" id="IPR000537">
    <property type="entry name" value="UbiA_prenyltransferase"/>
</dbReference>
<dbReference type="STRING" id="416450.A0A1V6QCQ0"/>
<comment type="caution">
    <text evidence="15">The sequence shown here is derived from an EMBL/GenBank/DDBJ whole genome shotgun (WGS) entry which is preliminary data.</text>
</comment>
<keyword evidence="6" id="KW-0285">Flavoprotein</keyword>
<dbReference type="Gene3D" id="1.10.357.140">
    <property type="entry name" value="UbiA prenyltransferase"/>
    <property type="match status" value="1"/>
</dbReference>
<evidence type="ECO:0000256" key="8">
    <source>
        <dbReference type="ARBA" id="ARBA00022692"/>
    </source>
</evidence>
<dbReference type="GO" id="GO:0004497">
    <property type="term" value="F:monooxygenase activity"/>
    <property type="evidence" value="ECO:0007669"/>
    <property type="project" value="InterPro"/>
</dbReference>
<keyword evidence="11" id="KW-0560">Oxidoreductase</keyword>
<protein>
    <recommendedName>
        <fullName evidence="14">FAD-binding domain-containing protein</fullName>
    </recommendedName>
</protein>
<gene>
    <name evidence="15" type="ORF">PENANT_c006G03360</name>
</gene>
<dbReference type="GO" id="GO:0016020">
    <property type="term" value="C:membrane"/>
    <property type="evidence" value="ECO:0007669"/>
    <property type="project" value="UniProtKB-SubCell"/>
</dbReference>
<evidence type="ECO:0000256" key="6">
    <source>
        <dbReference type="ARBA" id="ARBA00022630"/>
    </source>
</evidence>
<evidence type="ECO:0000256" key="11">
    <source>
        <dbReference type="ARBA" id="ARBA00023002"/>
    </source>
</evidence>
<dbReference type="InterPro" id="IPR039653">
    <property type="entry name" value="Prenyltransferase"/>
</dbReference>
<feature type="transmembrane region" description="Helical" evidence="13">
    <location>
        <begin position="560"/>
        <end position="578"/>
    </location>
</feature>
<sequence length="621" mass="68916">MEKPKFKVIIVGGSISGLTLAHCLAKADIDHIILEKRAEIAPQEGAFIGIWPNGARILQQLGVYGSLEKLTAPLSRMHISFPDGFSFSSFTVEYTCVFGISNPIPGLETGEHINRYGDKFSVITFHGKDGRVFWFIIHKLDHAYVYPHAPRYSPEDAAHLCAELANVSILGDISVGHLWKSRIVASMTALEEGLLETWHFNRIVLLGDSVHKMTPNIGQGANTAIEDAAVLASLIHRLVQLGGIPSISEAHIESMLLEYRGLRYDRAKSTYERSRFGARFHTRDDWAKAFAGRYYSLSWIFFYFEMATVTKKAAPQPQSKILSLLPPSLVPYAELTRIHRLLGIYLNTSPYFVGVAFSASIATDLPVVILLHRLALFSVWSFFLRCAGCVWNDLIDSDLDRQIARTKSRPIPRGAVSKRDAAIFTVALFACGSSVLFFLPSQCTIEAIVIIFFALLYPFGKRFTDYPQVTLGNIGWAIPMTMHSLGVNPLDHLMPTVCMFMFIATVIIMVDVVYACQDTEEDLKVGVKSMAVRFRNSINLLAYALFYSSIALFASAGLFIGLGLPFFVVSVGGHFFGFKNLLKATQIGKSSGVEKSAKSYCFLSSIFWVLGFGIEYCVRGN</sequence>
<evidence type="ECO:0000256" key="10">
    <source>
        <dbReference type="ARBA" id="ARBA00022989"/>
    </source>
</evidence>
<name>A0A1V6QCQ0_9EURO</name>
<dbReference type="Gene3D" id="3.50.50.60">
    <property type="entry name" value="FAD/NAD(P)-binding domain"/>
    <property type="match status" value="2"/>
</dbReference>
<reference evidence="16" key="1">
    <citation type="journal article" date="2017" name="Nat. Microbiol.">
        <title>Global analysis of biosynthetic gene clusters reveals vast potential of secondary metabolite production in Penicillium species.</title>
        <authorList>
            <person name="Nielsen J.C."/>
            <person name="Grijseels S."/>
            <person name="Prigent S."/>
            <person name="Ji B."/>
            <person name="Dainat J."/>
            <person name="Nielsen K.F."/>
            <person name="Frisvad J.C."/>
            <person name="Workman M."/>
            <person name="Nielsen J."/>
        </authorList>
    </citation>
    <scope>NUCLEOTIDE SEQUENCE [LARGE SCALE GENOMIC DNA]</scope>
    <source>
        <strain evidence="16">IBT 31811</strain>
    </source>
</reference>
<dbReference type="InterPro" id="IPR044878">
    <property type="entry name" value="UbiA_sf"/>
</dbReference>
<comment type="pathway">
    <text evidence="3">Secondary metabolite biosynthesis; terpenoid biosynthesis.</text>
</comment>
<feature type="domain" description="FAD-binding" evidence="14">
    <location>
        <begin position="6"/>
        <end position="81"/>
    </location>
</feature>
<dbReference type="GO" id="GO:0016114">
    <property type="term" value="P:terpenoid biosynthetic process"/>
    <property type="evidence" value="ECO:0007669"/>
    <property type="project" value="UniProtKB-UniPathway"/>
</dbReference>
<accession>A0A1V6QCQ0</accession>
<dbReference type="CDD" id="cd13959">
    <property type="entry name" value="PT_UbiA_COQ2"/>
    <property type="match status" value="1"/>
</dbReference>
<dbReference type="Pfam" id="PF01494">
    <property type="entry name" value="FAD_binding_3"/>
    <property type="match status" value="2"/>
</dbReference>
<keyword evidence="7" id="KW-0808">Transferase</keyword>
<evidence type="ECO:0000256" key="5">
    <source>
        <dbReference type="ARBA" id="ARBA00007992"/>
    </source>
</evidence>
<evidence type="ECO:0000256" key="12">
    <source>
        <dbReference type="ARBA" id="ARBA00023136"/>
    </source>
</evidence>
<proteinExistence type="inferred from homology"/>
<dbReference type="GO" id="GO:0004659">
    <property type="term" value="F:prenyltransferase activity"/>
    <property type="evidence" value="ECO:0007669"/>
    <property type="project" value="UniProtKB-ARBA"/>
</dbReference>
<dbReference type="InterPro" id="IPR002938">
    <property type="entry name" value="FAD-bd"/>
</dbReference>
<dbReference type="Gene3D" id="1.20.120.1780">
    <property type="entry name" value="UbiA prenyltransferase"/>
    <property type="match status" value="1"/>
</dbReference>
<evidence type="ECO:0000256" key="13">
    <source>
        <dbReference type="SAM" id="Phobius"/>
    </source>
</evidence>
<keyword evidence="10 13" id="KW-1133">Transmembrane helix</keyword>
<feature type="transmembrane region" description="Helical" evidence="13">
    <location>
        <begin position="445"/>
        <end position="460"/>
    </location>
</feature>
<dbReference type="SUPFAM" id="SSF51905">
    <property type="entry name" value="FAD/NAD(P)-binding domain"/>
    <property type="match status" value="1"/>
</dbReference>
<dbReference type="GO" id="GO:0140722">
    <property type="term" value="P:mycophenolic acid biosynthetic process"/>
    <property type="evidence" value="ECO:0007669"/>
    <property type="project" value="UniProtKB-ARBA"/>
</dbReference>
<dbReference type="PANTHER" id="PTHR47356">
    <property type="entry name" value="FAD-DEPENDENT MONOOXYGENASE ASQG-RELATED"/>
    <property type="match status" value="1"/>
</dbReference>
<dbReference type="UniPathway" id="UPA00213"/>
<feature type="domain" description="FAD-binding" evidence="14">
    <location>
        <begin position="190"/>
        <end position="235"/>
    </location>
</feature>
<dbReference type="FunFam" id="1.10.357.140:FF:000008">
    <property type="entry name" value="4-hydroxybenzoate octaprenyltransferase"/>
    <property type="match status" value="1"/>
</dbReference>
<comment type="subcellular location">
    <subcellularLocation>
        <location evidence="2">Membrane</location>
        <topology evidence="2">Multi-pass membrane protein</topology>
    </subcellularLocation>
</comment>
<evidence type="ECO:0000256" key="2">
    <source>
        <dbReference type="ARBA" id="ARBA00004141"/>
    </source>
</evidence>
<evidence type="ECO:0000313" key="16">
    <source>
        <dbReference type="Proteomes" id="UP000191672"/>
    </source>
</evidence>
<dbReference type="GO" id="GO:0071949">
    <property type="term" value="F:FAD binding"/>
    <property type="evidence" value="ECO:0007669"/>
    <property type="project" value="InterPro"/>
</dbReference>
<comment type="cofactor">
    <cofactor evidence="1">
        <name>Mg(2+)</name>
        <dbReference type="ChEBI" id="CHEBI:18420"/>
    </cofactor>
</comment>
<comment type="similarity">
    <text evidence="5">Belongs to the paxM FAD-dependent monooxygenase family.</text>
</comment>
<feature type="transmembrane region" description="Helical" evidence="13">
    <location>
        <begin position="537"/>
        <end position="554"/>
    </location>
</feature>
<dbReference type="Proteomes" id="UP000191672">
    <property type="component" value="Unassembled WGS sequence"/>
</dbReference>
<keyword evidence="9" id="KW-0274">FAD</keyword>
<evidence type="ECO:0000313" key="15">
    <source>
        <dbReference type="EMBL" id="OQD86975.1"/>
    </source>
</evidence>
<evidence type="ECO:0000259" key="14">
    <source>
        <dbReference type="Pfam" id="PF01494"/>
    </source>
</evidence>
<keyword evidence="16" id="KW-1185">Reference proteome</keyword>
<dbReference type="InterPro" id="IPR050562">
    <property type="entry name" value="FAD_mOase_fung"/>
</dbReference>
<dbReference type="PANTHER" id="PTHR47356:SF2">
    <property type="entry name" value="FAD-BINDING DOMAIN-CONTAINING PROTEIN-RELATED"/>
    <property type="match status" value="1"/>
</dbReference>
<dbReference type="Pfam" id="PF01040">
    <property type="entry name" value="UbiA"/>
    <property type="match status" value="1"/>
</dbReference>
<evidence type="ECO:0000256" key="4">
    <source>
        <dbReference type="ARBA" id="ARBA00005985"/>
    </source>
</evidence>
<evidence type="ECO:0000256" key="3">
    <source>
        <dbReference type="ARBA" id="ARBA00004721"/>
    </source>
</evidence>
<feature type="transmembrane region" description="Helical" evidence="13">
    <location>
        <begin position="351"/>
        <end position="371"/>
    </location>
</feature>
<dbReference type="InterPro" id="IPR036188">
    <property type="entry name" value="FAD/NAD-bd_sf"/>
</dbReference>
<comment type="similarity">
    <text evidence="4">Belongs to the UbiA prenyltransferase family.</text>
</comment>
<organism evidence="15 16">
    <name type="scientific">Penicillium antarcticum</name>
    <dbReference type="NCBI Taxonomy" id="416450"/>
    <lineage>
        <taxon>Eukaryota</taxon>
        <taxon>Fungi</taxon>
        <taxon>Dikarya</taxon>
        <taxon>Ascomycota</taxon>
        <taxon>Pezizomycotina</taxon>
        <taxon>Eurotiomycetes</taxon>
        <taxon>Eurotiomycetidae</taxon>
        <taxon>Eurotiales</taxon>
        <taxon>Aspergillaceae</taxon>
        <taxon>Penicillium</taxon>
    </lineage>
</organism>
<evidence type="ECO:0000256" key="1">
    <source>
        <dbReference type="ARBA" id="ARBA00001946"/>
    </source>
</evidence>
<feature type="transmembrane region" description="Helical" evidence="13">
    <location>
        <begin position="493"/>
        <end position="516"/>
    </location>
</feature>
<dbReference type="AlphaFoldDB" id="A0A1V6QCQ0"/>
<keyword evidence="12 13" id="KW-0472">Membrane</keyword>